<dbReference type="PROSITE" id="PS00463">
    <property type="entry name" value="ZN2_CY6_FUNGAL_1"/>
    <property type="match status" value="1"/>
</dbReference>
<dbReference type="InterPro" id="IPR001138">
    <property type="entry name" value="Zn2Cys6_DnaBD"/>
</dbReference>
<comment type="caution">
    <text evidence="8">The sequence shown here is derived from an EMBL/GenBank/DDBJ whole genome shotgun (WGS) entry which is preliminary data.</text>
</comment>
<dbReference type="PROSITE" id="PS50048">
    <property type="entry name" value="ZN2_CY6_FUNGAL_2"/>
    <property type="match status" value="1"/>
</dbReference>
<dbReference type="EMBL" id="JAGTJQ010000003">
    <property type="protein sequence ID" value="KAH7035242.1"/>
    <property type="molecule type" value="Genomic_DNA"/>
</dbReference>
<evidence type="ECO:0000256" key="3">
    <source>
        <dbReference type="ARBA" id="ARBA00023125"/>
    </source>
</evidence>
<keyword evidence="2" id="KW-0805">Transcription regulation</keyword>
<feature type="region of interest" description="Disordered" evidence="6">
    <location>
        <begin position="627"/>
        <end position="662"/>
    </location>
</feature>
<evidence type="ECO:0000256" key="1">
    <source>
        <dbReference type="ARBA" id="ARBA00004123"/>
    </source>
</evidence>
<feature type="domain" description="Zn(2)-C6 fungal-type" evidence="7">
    <location>
        <begin position="63"/>
        <end position="95"/>
    </location>
</feature>
<dbReference type="CDD" id="cd00067">
    <property type="entry name" value="GAL4"/>
    <property type="match status" value="1"/>
</dbReference>
<feature type="region of interest" description="Disordered" evidence="6">
    <location>
        <begin position="1"/>
        <end position="54"/>
    </location>
</feature>
<keyword evidence="5" id="KW-0539">Nucleus</keyword>
<dbReference type="OrthoDB" id="1925334at2759"/>
<dbReference type="InterPro" id="IPR036864">
    <property type="entry name" value="Zn2-C6_fun-type_DNA-bd_sf"/>
</dbReference>
<evidence type="ECO:0000256" key="5">
    <source>
        <dbReference type="ARBA" id="ARBA00023242"/>
    </source>
</evidence>
<keyword evidence="4" id="KW-0804">Transcription</keyword>
<dbReference type="SUPFAM" id="SSF57701">
    <property type="entry name" value="Zn2/Cys6 DNA-binding domain"/>
    <property type="match status" value="1"/>
</dbReference>
<accession>A0A9P8YBI9</accession>
<evidence type="ECO:0000313" key="9">
    <source>
        <dbReference type="Proteomes" id="UP000756346"/>
    </source>
</evidence>
<comment type="subcellular location">
    <subcellularLocation>
        <location evidence="1">Nucleus</location>
    </subcellularLocation>
</comment>
<dbReference type="InterPro" id="IPR051089">
    <property type="entry name" value="prtT"/>
</dbReference>
<evidence type="ECO:0000313" key="8">
    <source>
        <dbReference type="EMBL" id="KAH7035242.1"/>
    </source>
</evidence>
<evidence type="ECO:0000256" key="2">
    <source>
        <dbReference type="ARBA" id="ARBA00023015"/>
    </source>
</evidence>
<proteinExistence type="predicted"/>
<dbReference type="Proteomes" id="UP000756346">
    <property type="component" value="Unassembled WGS sequence"/>
</dbReference>
<dbReference type="GO" id="GO:0005634">
    <property type="term" value="C:nucleus"/>
    <property type="evidence" value="ECO:0007669"/>
    <property type="project" value="UniProtKB-SubCell"/>
</dbReference>
<dbReference type="SMART" id="SM00066">
    <property type="entry name" value="GAL4"/>
    <property type="match status" value="1"/>
</dbReference>
<organism evidence="8 9">
    <name type="scientific">Microdochium trichocladiopsis</name>
    <dbReference type="NCBI Taxonomy" id="1682393"/>
    <lineage>
        <taxon>Eukaryota</taxon>
        <taxon>Fungi</taxon>
        <taxon>Dikarya</taxon>
        <taxon>Ascomycota</taxon>
        <taxon>Pezizomycotina</taxon>
        <taxon>Sordariomycetes</taxon>
        <taxon>Xylariomycetidae</taxon>
        <taxon>Xylariales</taxon>
        <taxon>Microdochiaceae</taxon>
        <taxon>Microdochium</taxon>
    </lineage>
</organism>
<gene>
    <name evidence="8" type="ORF">B0I36DRAFT_90000</name>
</gene>
<feature type="compositionally biased region" description="Low complexity" evidence="6">
    <location>
        <begin position="627"/>
        <end position="639"/>
    </location>
</feature>
<feature type="region of interest" description="Disordered" evidence="6">
    <location>
        <begin position="590"/>
        <end position="610"/>
    </location>
</feature>
<dbReference type="GeneID" id="70193095"/>
<dbReference type="CDD" id="cd12148">
    <property type="entry name" value="fungal_TF_MHR"/>
    <property type="match status" value="1"/>
</dbReference>
<protein>
    <recommendedName>
        <fullName evidence="7">Zn(2)-C6 fungal-type domain-containing protein</fullName>
    </recommendedName>
</protein>
<evidence type="ECO:0000256" key="4">
    <source>
        <dbReference type="ARBA" id="ARBA00023163"/>
    </source>
</evidence>
<dbReference type="PANTHER" id="PTHR31845">
    <property type="entry name" value="FINGER DOMAIN PROTEIN, PUTATIVE-RELATED"/>
    <property type="match status" value="1"/>
</dbReference>
<dbReference type="PANTHER" id="PTHR31845:SF17">
    <property type="entry name" value="ZN(II)2CYS6 TRANSCRIPTION FACTOR (EUROFUNG)"/>
    <property type="match status" value="1"/>
</dbReference>
<evidence type="ECO:0000256" key="6">
    <source>
        <dbReference type="SAM" id="MobiDB-lite"/>
    </source>
</evidence>
<dbReference type="Gene3D" id="4.10.240.10">
    <property type="entry name" value="Zn(2)-C6 fungal-type DNA-binding domain"/>
    <property type="match status" value="1"/>
</dbReference>
<dbReference type="AlphaFoldDB" id="A0A9P8YBI9"/>
<dbReference type="Pfam" id="PF00172">
    <property type="entry name" value="Zn_clus"/>
    <property type="match status" value="1"/>
</dbReference>
<name>A0A9P8YBI9_9PEZI</name>
<dbReference type="GO" id="GO:0000976">
    <property type="term" value="F:transcription cis-regulatory region binding"/>
    <property type="evidence" value="ECO:0007669"/>
    <property type="project" value="TreeGrafter"/>
</dbReference>
<sequence>MSRKRTWSEARLEQEPRISTPSTSHRSAEHEALTSPSHGQRRPQSDESPAQPHVPVISRKVKACAACRKHKIKCIMDSSGPPCRRCTEKGLGCVLNKSLQTLISERNQFSESIIRDMEMMHSSLQTVLKTLNLPPVAPLETVRNEQHSPISEEPLQFEKGPSCDNSPKAHPVDDNELPNVPIQSVYHLTKLSALRSPDSLRQESTPKSDTIDDFISKGQLPLADAERLFLLYKDKLDHYLYHITTSIKSLEQARRRSRILTVSMLTVAALHDPQGNANYGVCSQEFRRVMAGSIFSRRIDRDYLRAMCIASYWLSDISWMISGYAIRRAAEFNLQGYYRRAIAEPDEEAIDFVRIWYALYICDQHLSTLFSRQSVIREDSTIQGWQEVIKAPLANGQDVRLASQVVILDILRSIRDLFGPDTGETVPQVYLMQISAFARQIDQYVGHWSTALKDIGTYPRKGALLHFHFGKLYLYSHVFRGLRDATIPAHFRECATHAVHSATAIINLHLNDADIKEAISGLPTYIHSMTGFACMFLAKLAMTQGDDMIERSTVTDLITRLISLYRAQSVSKWHLIKLMAGGLDKVVQTLSTSEPPSPTKKRAQLTQQQNAMKKGNFEALSAVMLPQTDQQQAQQGQNHRQNKQAHSQPTPRGAGLLSQDQQIPPDLDLGLEGFGGFSEGDASLLGLDSNFLLGYDMSLGPEQLMYLSNGHSSFDTDLSPTFL</sequence>
<keyword evidence="3" id="KW-0238">DNA-binding</keyword>
<reference evidence="8" key="1">
    <citation type="journal article" date="2021" name="Nat. Commun.">
        <title>Genetic determinants of endophytism in the Arabidopsis root mycobiome.</title>
        <authorList>
            <person name="Mesny F."/>
            <person name="Miyauchi S."/>
            <person name="Thiergart T."/>
            <person name="Pickel B."/>
            <person name="Atanasova L."/>
            <person name="Karlsson M."/>
            <person name="Huettel B."/>
            <person name="Barry K.W."/>
            <person name="Haridas S."/>
            <person name="Chen C."/>
            <person name="Bauer D."/>
            <person name="Andreopoulos W."/>
            <person name="Pangilinan J."/>
            <person name="LaButti K."/>
            <person name="Riley R."/>
            <person name="Lipzen A."/>
            <person name="Clum A."/>
            <person name="Drula E."/>
            <person name="Henrissat B."/>
            <person name="Kohler A."/>
            <person name="Grigoriev I.V."/>
            <person name="Martin F.M."/>
            <person name="Hacquard S."/>
        </authorList>
    </citation>
    <scope>NUCLEOTIDE SEQUENCE</scope>
    <source>
        <strain evidence="8">MPI-CAGE-CH-0230</strain>
    </source>
</reference>
<dbReference type="GO" id="GO:0000981">
    <property type="term" value="F:DNA-binding transcription factor activity, RNA polymerase II-specific"/>
    <property type="evidence" value="ECO:0007669"/>
    <property type="project" value="InterPro"/>
</dbReference>
<feature type="region of interest" description="Disordered" evidence="6">
    <location>
        <begin position="143"/>
        <end position="178"/>
    </location>
</feature>
<keyword evidence="9" id="KW-1185">Reference proteome</keyword>
<evidence type="ECO:0000259" key="7">
    <source>
        <dbReference type="PROSITE" id="PS50048"/>
    </source>
</evidence>
<feature type="compositionally biased region" description="Basic and acidic residues" evidence="6">
    <location>
        <begin position="1"/>
        <end position="16"/>
    </location>
</feature>
<dbReference type="RefSeq" id="XP_046015335.1">
    <property type="nucleotide sequence ID" value="XM_046163549.1"/>
</dbReference>
<dbReference type="GO" id="GO:0008270">
    <property type="term" value="F:zinc ion binding"/>
    <property type="evidence" value="ECO:0007669"/>
    <property type="project" value="InterPro"/>
</dbReference>